<dbReference type="InterPro" id="IPR052155">
    <property type="entry name" value="Biofilm_reg_signaling"/>
</dbReference>
<comment type="subcellular location">
    <subcellularLocation>
        <location evidence="1">Cell membrane</location>
        <topology evidence="1">Multi-pass membrane protein</topology>
    </subcellularLocation>
</comment>
<dbReference type="InterPro" id="IPR013656">
    <property type="entry name" value="PAS_4"/>
</dbReference>
<keyword evidence="5 6" id="KW-0472">Membrane</keyword>
<dbReference type="InterPro" id="IPR029787">
    <property type="entry name" value="Nucleotide_cyclase"/>
</dbReference>
<evidence type="ECO:0000259" key="9">
    <source>
        <dbReference type="PROSITE" id="PS50883"/>
    </source>
</evidence>
<dbReference type="GO" id="GO:0000155">
    <property type="term" value="F:phosphorelay sensor kinase activity"/>
    <property type="evidence" value="ECO:0007669"/>
    <property type="project" value="InterPro"/>
</dbReference>
<feature type="domain" description="PAC" evidence="8">
    <location>
        <begin position="390"/>
        <end position="442"/>
    </location>
</feature>
<dbReference type="SMART" id="SM00052">
    <property type="entry name" value="EAL"/>
    <property type="match status" value="1"/>
</dbReference>
<dbReference type="Pfam" id="PF00563">
    <property type="entry name" value="EAL"/>
    <property type="match status" value="1"/>
</dbReference>
<dbReference type="InterPro" id="IPR000160">
    <property type="entry name" value="GGDEF_dom"/>
</dbReference>
<dbReference type="NCBIfam" id="TIGR00254">
    <property type="entry name" value="GGDEF"/>
    <property type="match status" value="1"/>
</dbReference>
<dbReference type="PROSITE" id="PS50113">
    <property type="entry name" value="PAC"/>
    <property type="match status" value="1"/>
</dbReference>
<dbReference type="Pfam" id="PF00990">
    <property type="entry name" value="GGDEF"/>
    <property type="match status" value="1"/>
</dbReference>
<dbReference type="InterPro" id="IPR000700">
    <property type="entry name" value="PAS-assoc_C"/>
</dbReference>
<dbReference type="Proteomes" id="UP000242181">
    <property type="component" value="Unassembled WGS sequence"/>
</dbReference>
<feature type="transmembrane region" description="Helical" evidence="6">
    <location>
        <begin position="67"/>
        <end position="93"/>
    </location>
</feature>
<dbReference type="CDD" id="cd01949">
    <property type="entry name" value="GGDEF"/>
    <property type="match status" value="1"/>
</dbReference>
<evidence type="ECO:0000259" key="8">
    <source>
        <dbReference type="PROSITE" id="PS50113"/>
    </source>
</evidence>
<dbReference type="Gene3D" id="3.30.70.270">
    <property type="match status" value="1"/>
</dbReference>
<organism evidence="11 12">
    <name type="scientific">Zobellella taiwanensis</name>
    <dbReference type="NCBI Taxonomy" id="347535"/>
    <lineage>
        <taxon>Bacteria</taxon>
        <taxon>Pseudomonadati</taxon>
        <taxon>Pseudomonadota</taxon>
        <taxon>Gammaproteobacteria</taxon>
        <taxon>Aeromonadales</taxon>
        <taxon>Aeromonadaceae</taxon>
        <taxon>Zobellella</taxon>
    </lineage>
</organism>
<evidence type="ECO:0000256" key="4">
    <source>
        <dbReference type="ARBA" id="ARBA00022989"/>
    </source>
</evidence>
<feature type="transmembrane region" description="Helical" evidence="6">
    <location>
        <begin position="99"/>
        <end position="117"/>
    </location>
</feature>
<keyword evidence="2" id="KW-1003">Cell membrane</keyword>
<dbReference type="AlphaFoldDB" id="A0A2P7R6Q1"/>
<feature type="domain" description="EAL" evidence="9">
    <location>
        <begin position="621"/>
        <end position="875"/>
    </location>
</feature>
<dbReference type="InterPro" id="IPR000014">
    <property type="entry name" value="PAS"/>
</dbReference>
<evidence type="ECO:0000256" key="3">
    <source>
        <dbReference type="ARBA" id="ARBA00022692"/>
    </source>
</evidence>
<dbReference type="Pfam" id="PF07694">
    <property type="entry name" value="5TM-5TMR_LYT"/>
    <property type="match status" value="1"/>
</dbReference>
<dbReference type="PROSITE" id="PS50883">
    <property type="entry name" value="EAL"/>
    <property type="match status" value="1"/>
</dbReference>
<dbReference type="PROSITE" id="PS50887">
    <property type="entry name" value="GGDEF"/>
    <property type="match status" value="1"/>
</dbReference>
<evidence type="ECO:0000259" key="7">
    <source>
        <dbReference type="PROSITE" id="PS50112"/>
    </source>
</evidence>
<feature type="transmembrane region" description="Helical" evidence="6">
    <location>
        <begin position="39"/>
        <end position="60"/>
    </location>
</feature>
<keyword evidence="4 6" id="KW-1133">Transmembrane helix</keyword>
<evidence type="ECO:0000256" key="1">
    <source>
        <dbReference type="ARBA" id="ARBA00004651"/>
    </source>
</evidence>
<sequence length="877" mass="97368">MLLSIIEQAVLLLALGWLLSVNVRKGAYHPRLLVLTSGFWFGLIAIVCMLMPFTVAPGVLLDARNGVLFVAGLFAGPVSAALAALLAGLFRVWLGGEGVVPGIINIVLSLLLGLGVRHAVDRGWMQLRLIPVLPAVVALHLAVLGAIGLMMSPELRPQLLHLAWPFLLVMVPLTLILVQILKDAEQRRREQQALRESESRLRAITSALPDLMFVMDEDGRYLEVVASNPDLLYAADGQVVGKTVTELFEQEQAEAFLGFIRRALGSQTGSSLIYQLDTQGGRRTFESLARAMEVPFAHRRAVVILTRDITQRVKNETELRIAAVAFETVQGMLVTDEHNRILRVNQAFTDITGYTPEEVIGHTPAIFSSGQHGPEFYRQMWQSITQRGHWQGEIYNKRKSGHLYPQWLSISAVRDGKGRISHYVASISDITQRKKDAEQINHLAFYDALTGLPNRRLLVERIGQVQAAGHRGGTLGALIFIDLDNFKDINDLWGLPVGDQLLQQAAQRLNKAVRETDTVARLGGDEFVVLLGELSSEPGQAATRLEHLAHKLLSVLEQPYVHESHILRGSASMGLVTLADHSLSADELLQQAELAMYEAKSAGKGKIRFFDPEMQEAVAERLRLEEDIIRGMEAREFCVYFQPQVDHDKGIIGAEALVRWRHPQRGVLAPGAFIRVADEAGLMNRIDSIVLQRACEQIASWSRLPAFADFTVSINVSAAQLYQPGFIDDVLEVIKLTGADPARIKLELTESMLLNDMPKAIERMRILKCHGIRFAIDDFGTGYSSLHYLQQLPLDQLKIDQSFVRVLPEDENSLSIIQAITAMARSLKLEVIAEGVENQAQRDLLHANGCSLYQGYLFSRPEPAEVIERMMGAEERA</sequence>
<dbReference type="RefSeq" id="WP_106452435.1">
    <property type="nucleotide sequence ID" value="NZ_PXYH01000004.1"/>
</dbReference>
<evidence type="ECO:0000256" key="5">
    <source>
        <dbReference type="ARBA" id="ARBA00023136"/>
    </source>
</evidence>
<dbReference type="SUPFAM" id="SSF55073">
    <property type="entry name" value="Nucleotide cyclase"/>
    <property type="match status" value="1"/>
</dbReference>
<dbReference type="Gene3D" id="3.20.20.450">
    <property type="entry name" value="EAL domain"/>
    <property type="match status" value="1"/>
</dbReference>
<name>A0A2P7R6Q1_9GAMM</name>
<feature type="transmembrane region" description="Helical" evidence="6">
    <location>
        <begin position="129"/>
        <end position="150"/>
    </location>
</feature>
<feature type="domain" description="PAS" evidence="7">
    <location>
        <begin position="317"/>
        <end position="363"/>
    </location>
</feature>
<proteinExistence type="predicted"/>
<dbReference type="GO" id="GO:0005886">
    <property type="term" value="C:plasma membrane"/>
    <property type="evidence" value="ECO:0007669"/>
    <property type="project" value="UniProtKB-SubCell"/>
</dbReference>
<dbReference type="CDD" id="cd01948">
    <property type="entry name" value="EAL"/>
    <property type="match status" value="1"/>
</dbReference>
<evidence type="ECO:0000256" key="6">
    <source>
        <dbReference type="SAM" id="Phobius"/>
    </source>
</evidence>
<gene>
    <name evidence="11" type="ORF">C7I36_03970</name>
</gene>
<dbReference type="PROSITE" id="PS50112">
    <property type="entry name" value="PAS"/>
    <property type="match status" value="2"/>
</dbReference>
<dbReference type="SMART" id="SM00086">
    <property type="entry name" value="PAC"/>
    <property type="match status" value="1"/>
</dbReference>
<dbReference type="PANTHER" id="PTHR44757">
    <property type="entry name" value="DIGUANYLATE CYCLASE DGCP"/>
    <property type="match status" value="1"/>
</dbReference>
<comment type="caution">
    <text evidence="11">The sequence shown here is derived from an EMBL/GenBank/DDBJ whole genome shotgun (WGS) entry which is preliminary data.</text>
</comment>
<dbReference type="Pfam" id="PF08448">
    <property type="entry name" value="PAS_4"/>
    <property type="match status" value="1"/>
</dbReference>
<feature type="domain" description="PAS" evidence="7">
    <location>
        <begin position="197"/>
        <end position="267"/>
    </location>
</feature>
<dbReference type="OrthoDB" id="9804951at2"/>
<dbReference type="InterPro" id="IPR043128">
    <property type="entry name" value="Rev_trsase/Diguanyl_cyclase"/>
</dbReference>
<evidence type="ECO:0000313" key="11">
    <source>
        <dbReference type="EMBL" id="PSJ45884.1"/>
    </source>
</evidence>
<dbReference type="InterPro" id="IPR001633">
    <property type="entry name" value="EAL_dom"/>
</dbReference>
<dbReference type="SMART" id="SM00091">
    <property type="entry name" value="PAS"/>
    <property type="match status" value="2"/>
</dbReference>
<evidence type="ECO:0000259" key="10">
    <source>
        <dbReference type="PROSITE" id="PS50887"/>
    </source>
</evidence>
<dbReference type="SUPFAM" id="SSF141868">
    <property type="entry name" value="EAL domain-like"/>
    <property type="match status" value="1"/>
</dbReference>
<dbReference type="PANTHER" id="PTHR44757:SF2">
    <property type="entry name" value="BIOFILM ARCHITECTURE MAINTENANCE PROTEIN MBAA"/>
    <property type="match status" value="1"/>
</dbReference>
<dbReference type="SUPFAM" id="SSF55785">
    <property type="entry name" value="PYP-like sensor domain (PAS domain)"/>
    <property type="match status" value="2"/>
</dbReference>
<dbReference type="InterPro" id="IPR001610">
    <property type="entry name" value="PAC"/>
</dbReference>
<protein>
    <submittedName>
        <fullName evidence="11">GGDEF domain-containing protein</fullName>
    </submittedName>
</protein>
<dbReference type="EMBL" id="PXYH01000004">
    <property type="protein sequence ID" value="PSJ45884.1"/>
    <property type="molecule type" value="Genomic_DNA"/>
</dbReference>
<keyword evidence="3 6" id="KW-0812">Transmembrane</keyword>
<reference evidence="11 12" key="1">
    <citation type="submission" date="2018-03" db="EMBL/GenBank/DDBJ databases">
        <title>The draft genome of Zobellella taiwanensis JCM 13381.</title>
        <authorList>
            <person name="Liu L."/>
            <person name="Li L."/>
            <person name="Wang T."/>
            <person name="Zhang X."/>
            <person name="Liang L."/>
        </authorList>
    </citation>
    <scope>NUCLEOTIDE SEQUENCE [LARGE SCALE GENOMIC DNA]</scope>
    <source>
        <strain evidence="11 12">JCM 13381</strain>
    </source>
</reference>
<dbReference type="InterPro" id="IPR035965">
    <property type="entry name" value="PAS-like_dom_sf"/>
</dbReference>
<feature type="domain" description="GGDEF" evidence="10">
    <location>
        <begin position="474"/>
        <end position="612"/>
    </location>
</feature>
<evidence type="ECO:0000313" key="12">
    <source>
        <dbReference type="Proteomes" id="UP000242181"/>
    </source>
</evidence>
<dbReference type="SMART" id="SM00267">
    <property type="entry name" value="GGDEF"/>
    <property type="match status" value="1"/>
</dbReference>
<dbReference type="InterPro" id="IPR035919">
    <property type="entry name" value="EAL_sf"/>
</dbReference>
<dbReference type="Pfam" id="PF13426">
    <property type="entry name" value="PAS_9"/>
    <property type="match status" value="1"/>
</dbReference>
<dbReference type="Gene3D" id="3.30.450.20">
    <property type="entry name" value="PAS domain"/>
    <property type="match status" value="2"/>
</dbReference>
<dbReference type="InterPro" id="IPR011620">
    <property type="entry name" value="Sig_transdc_His_kinase_LytS_TM"/>
</dbReference>
<dbReference type="GO" id="GO:0071555">
    <property type="term" value="P:cell wall organization"/>
    <property type="evidence" value="ECO:0007669"/>
    <property type="project" value="InterPro"/>
</dbReference>
<evidence type="ECO:0000256" key="2">
    <source>
        <dbReference type="ARBA" id="ARBA00022475"/>
    </source>
</evidence>
<feature type="transmembrane region" description="Helical" evidence="6">
    <location>
        <begin position="162"/>
        <end position="181"/>
    </location>
</feature>
<accession>A0A2P7R6Q1</accession>
<keyword evidence="12" id="KW-1185">Reference proteome</keyword>
<dbReference type="NCBIfam" id="TIGR00229">
    <property type="entry name" value="sensory_box"/>
    <property type="match status" value="2"/>
</dbReference>
<dbReference type="CDD" id="cd00130">
    <property type="entry name" value="PAS"/>
    <property type="match status" value="2"/>
</dbReference>